<protein>
    <submittedName>
        <fullName evidence="2">Protein NEOXANTHIN-DEFICIENT 1 isoform X3</fullName>
    </submittedName>
</protein>
<gene>
    <name evidence="2" type="primary">LOC107459825</name>
</gene>
<reference evidence="2" key="2">
    <citation type="submission" date="2025-08" db="UniProtKB">
        <authorList>
            <consortium name="RefSeq"/>
        </authorList>
    </citation>
    <scope>IDENTIFICATION</scope>
    <source>
        <tissue evidence="2">Whole plant</tissue>
    </source>
</reference>
<evidence type="ECO:0000313" key="1">
    <source>
        <dbReference type="Proteomes" id="UP000515211"/>
    </source>
</evidence>
<reference evidence="1" key="1">
    <citation type="journal article" date="2016" name="Nat. Genet.">
        <title>The genome sequences of Arachis duranensis and Arachis ipaensis, the diploid ancestors of cultivated peanut.</title>
        <authorList>
            <person name="Bertioli D.J."/>
            <person name="Cannon S.B."/>
            <person name="Froenicke L."/>
            <person name="Huang G."/>
            <person name="Farmer A.D."/>
            <person name="Cannon E.K."/>
            <person name="Liu X."/>
            <person name="Gao D."/>
            <person name="Clevenger J."/>
            <person name="Dash S."/>
            <person name="Ren L."/>
            <person name="Moretzsohn M.C."/>
            <person name="Shirasawa K."/>
            <person name="Huang W."/>
            <person name="Vidigal B."/>
            <person name="Abernathy B."/>
            <person name="Chu Y."/>
            <person name="Niederhuth C.E."/>
            <person name="Umale P."/>
            <person name="Araujo A.C."/>
            <person name="Kozik A."/>
            <person name="Kim K.D."/>
            <person name="Burow M.D."/>
            <person name="Varshney R.K."/>
            <person name="Wang X."/>
            <person name="Zhang X."/>
            <person name="Barkley N."/>
            <person name="Guimaraes P.M."/>
            <person name="Isobe S."/>
            <person name="Guo B."/>
            <person name="Liao B."/>
            <person name="Stalker H.T."/>
            <person name="Schmitz R.J."/>
            <person name="Scheffler B.E."/>
            <person name="Leal-Bertioli S.C."/>
            <person name="Xun X."/>
            <person name="Jackson S.A."/>
            <person name="Michelmore R."/>
            <person name="Ozias-Akins P."/>
        </authorList>
    </citation>
    <scope>NUCLEOTIDE SEQUENCE [LARGE SCALE GENOMIC DNA]</scope>
    <source>
        <strain evidence="1">cv. V14167</strain>
    </source>
</reference>
<dbReference type="RefSeq" id="XP_015933588.1">
    <property type="nucleotide sequence ID" value="XM_016078102.3"/>
</dbReference>
<proteinExistence type="predicted"/>
<dbReference type="InterPro" id="IPR039343">
    <property type="entry name" value="NDX1-like"/>
</dbReference>
<dbReference type="GeneID" id="107459825"/>
<dbReference type="AlphaFoldDB" id="A0A6P4AZ62"/>
<dbReference type="Proteomes" id="UP000515211">
    <property type="component" value="Chromosome 7"/>
</dbReference>
<organism evidence="1 2">
    <name type="scientific">Arachis duranensis</name>
    <name type="common">Wild peanut</name>
    <dbReference type="NCBI Taxonomy" id="130453"/>
    <lineage>
        <taxon>Eukaryota</taxon>
        <taxon>Viridiplantae</taxon>
        <taxon>Streptophyta</taxon>
        <taxon>Embryophyta</taxon>
        <taxon>Tracheophyta</taxon>
        <taxon>Spermatophyta</taxon>
        <taxon>Magnoliopsida</taxon>
        <taxon>eudicotyledons</taxon>
        <taxon>Gunneridae</taxon>
        <taxon>Pentapetalae</taxon>
        <taxon>rosids</taxon>
        <taxon>fabids</taxon>
        <taxon>Fabales</taxon>
        <taxon>Fabaceae</taxon>
        <taxon>Papilionoideae</taxon>
        <taxon>50 kb inversion clade</taxon>
        <taxon>dalbergioids sensu lato</taxon>
        <taxon>Dalbergieae</taxon>
        <taxon>Pterocarpus clade</taxon>
        <taxon>Arachis</taxon>
    </lineage>
</organism>
<sequence>MEAVEAKSSSSSGYGKPPWVFRGSALYQLHLVKAEKARRYIPKEFKLVEAFGYTLGGFFLASYEDSPAGVFDEQLVVIAGLVWNRPTSCAWATRVYVNSNDACYHGRKEVGLPSQIAKFSKTIRAISGEPSDRSSGFLNMIGIGSISCNNQRDQGLNVEVIKIKCLEAADACNISLTSADGTNSGMGPPIKMSLPSFSGGTEYNPNLLKYSCRIECRVQAVQPLKVSGAIPSTSTNDEREQHNSDVAENHESFSTYVMLSKPILALKFNQMKMHVEAPVVLSQFSSSIETTASSLP</sequence>
<dbReference type="SUPFAM" id="SSF160104">
    <property type="entry name" value="Acetoacetate decarboxylase-like"/>
    <property type="match status" value="1"/>
</dbReference>
<dbReference type="Gene3D" id="2.40.400.10">
    <property type="entry name" value="Acetoacetate decarboxylase-like"/>
    <property type="match status" value="1"/>
</dbReference>
<dbReference type="PANTHER" id="PTHR35467:SF2">
    <property type="entry name" value="PROTEIN NEOXANTHIN-DEFICIENT 1"/>
    <property type="match status" value="1"/>
</dbReference>
<dbReference type="InterPro" id="IPR023375">
    <property type="entry name" value="ADC_dom_sf"/>
</dbReference>
<dbReference type="PANTHER" id="PTHR35467">
    <property type="match status" value="1"/>
</dbReference>
<name>A0A6P4AZ62_ARADU</name>
<dbReference type="KEGG" id="adu:107459825"/>
<accession>A0A6P4AZ62</accession>
<keyword evidence="1" id="KW-1185">Reference proteome</keyword>
<evidence type="ECO:0000313" key="2">
    <source>
        <dbReference type="RefSeq" id="XP_015933588.1"/>
    </source>
</evidence>